<dbReference type="InterPro" id="IPR044609">
    <property type="entry name" value="FKBP2/11"/>
</dbReference>
<dbReference type="RefSeq" id="WP_145275622.1">
    <property type="nucleotide sequence ID" value="NZ_CP036272.1"/>
</dbReference>
<dbReference type="EMBL" id="CP036272">
    <property type="protein sequence ID" value="QDT61503.1"/>
    <property type="molecule type" value="Genomic_DNA"/>
</dbReference>
<reference evidence="8 9" key="1">
    <citation type="submission" date="2019-02" db="EMBL/GenBank/DDBJ databases">
        <title>Deep-cultivation of Planctomycetes and their phenomic and genomic characterization uncovers novel biology.</title>
        <authorList>
            <person name="Wiegand S."/>
            <person name="Jogler M."/>
            <person name="Boedeker C."/>
            <person name="Pinto D."/>
            <person name="Vollmers J."/>
            <person name="Rivas-Marin E."/>
            <person name="Kohn T."/>
            <person name="Peeters S.H."/>
            <person name="Heuer A."/>
            <person name="Rast P."/>
            <person name="Oberbeckmann S."/>
            <person name="Bunk B."/>
            <person name="Jeske O."/>
            <person name="Meyerdierks A."/>
            <person name="Storesund J.E."/>
            <person name="Kallscheuer N."/>
            <person name="Luecker S."/>
            <person name="Lage O.M."/>
            <person name="Pohl T."/>
            <person name="Merkel B.J."/>
            <person name="Hornburger P."/>
            <person name="Mueller R.-W."/>
            <person name="Bruemmer F."/>
            <person name="Labrenz M."/>
            <person name="Spormann A.M."/>
            <person name="Op den Camp H."/>
            <person name="Overmann J."/>
            <person name="Amann R."/>
            <person name="Jetten M.S.M."/>
            <person name="Mascher T."/>
            <person name="Medema M.H."/>
            <person name="Devos D.P."/>
            <person name="Kaster A.-K."/>
            <person name="Ovreas L."/>
            <person name="Rohde M."/>
            <person name="Galperin M.Y."/>
            <person name="Jogler C."/>
        </authorList>
    </citation>
    <scope>NUCLEOTIDE SEQUENCE [LARGE SCALE GENOMIC DNA]</scope>
    <source>
        <strain evidence="8 9">SV_7m_r</strain>
    </source>
</reference>
<evidence type="ECO:0000259" key="7">
    <source>
        <dbReference type="PROSITE" id="PS50059"/>
    </source>
</evidence>
<accession>A0A517SZL1</accession>
<dbReference type="GO" id="GO:0003755">
    <property type="term" value="F:peptidyl-prolyl cis-trans isomerase activity"/>
    <property type="evidence" value="ECO:0007669"/>
    <property type="project" value="UniProtKB-UniRule"/>
</dbReference>
<dbReference type="PROSITE" id="PS50059">
    <property type="entry name" value="FKBP_PPIASE"/>
    <property type="match status" value="1"/>
</dbReference>
<dbReference type="PANTHER" id="PTHR45779">
    <property type="entry name" value="PEPTIDYLPROLYL ISOMERASE"/>
    <property type="match status" value="1"/>
</dbReference>
<protein>
    <recommendedName>
        <fullName evidence="5">Peptidyl-prolyl cis-trans isomerase</fullName>
        <ecNumber evidence="5">5.2.1.8</ecNumber>
    </recommendedName>
</protein>
<evidence type="ECO:0000256" key="3">
    <source>
        <dbReference type="ARBA" id="ARBA00023235"/>
    </source>
</evidence>
<evidence type="ECO:0000256" key="6">
    <source>
        <dbReference type="SAM" id="SignalP"/>
    </source>
</evidence>
<evidence type="ECO:0000256" key="4">
    <source>
        <dbReference type="PROSITE-ProRule" id="PRU00277"/>
    </source>
</evidence>
<feature type="domain" description="PPIase FKBP-type" evidence="7">
    <location>
        <begin position="69"/>
        <end position="155"/>
    </location>
</feature>
<dbReference type="PANTHER" id="PTHR45779:SF7">
    <property type="entry name" value="PEPTIDYLPROLYL ISOMERASE"/>
    <property type="match status" value="1"/>
</dbReference>
<keyword evidence="6" id="KW-0732">Signal</keyword>
<dbReference type="EC" id="5.2.1.8" evidence="5"/>
<dbReference type="PROSITE" id="PS51318">
    <property type="entry name" value="TAT"/>
    <property type="match status" value="1"/>
</dbReference>
<dbReference type="SUPFAM" id="SSF54534">
    <property type="entry name" value="FKBP-like"/>
    <property type="match status" value="1"/>
</dbReference>
<comment type="similarity">
    <text evidence="5">Belongs to the FKBP-type PPIase family.</text>
</comment>
<evidence type="ECO:0000313" key="8">
    <source>
        <dbReference type="EMBL" id="QDT61503.1"/>
    </source>
</evidence>
<keyword evidence="3 4" id="KW-0413">Isomerase</keyword>
<dbReference type="InterPro" id="IPR046357">
    <property type="entry name" value="PPIase_dom_sf"/>
</dbReference>
<feature type="signal peptide" evidence="6">
    <location>
        <begin position="1"/>
        <end position="21"/>
    </location>
</feature>
<evidence type="ECO:0000256" key="1">
    <source>
        <dbReference type="ARBA" id="ARBA00000971"/>
    </source>
</evidence>
<dbReference type="Pfam" id="PF00254">
    <property type="entry name" value="FKBP_C"/>
    <property type="match status" value="1"/>
</dbReference>
<dbReference type="InterPro" id="IPR001179">
    <property type="entry name" value="PPIase_FKBP_dom"/>
</dbReference>
<gene>
    <name evidence="8" type="ORF">SV7mr_40400</name>
</gene>
<organism evidence="8 9">
    <name type="scientific">Stieleria bergensis</name>
    <dbReference type="NCBI Taxonomy" id="2528025"/>
    <lineage>
        <taxon>Bacteria</taxon>
        <taxon>Pseudomonadati</taxon>
        <taxon>Planctomycetota</taxon>
        <taxon>Planctomycetia</taxon>
        <taxon>Pirellulales</taxon>
        <taxon>Pirellulaceae</taxon>
        <taxon>Stieleria</taxon>
    </lineage>
</organism>
<proteinExistence type="inferred from homology"/>
<dbReference type="InterPro" id="IPR006311">
    <property type="entry name" value="TAT_signal"/>
</dbReference>
<keyword evidence="9" id="KW-1185">Reference proteome</keyword>
<comment type="catalytic activity">
    <reaction evidence="1 4 5">
        <text>[protein]-peptidylproline (omega=180) = [protein]-peptidylproline (omega=0)</text>
        <dbReference type="Rhea" id="RHEA:16237"/>
        <dbReference type="Rhea" id="RHEA-COMP:10747"/>
        <dbReference type="Rhea" id="RHEA-COMP:10748"/>
        <dbReference type="ChEBI" id="CHEBI:83833"/>
        <dbReference type="ChEBI" id="CHEBI:83834"/>
        <dbReference type="EC" id="5.2.1.8"/>
    </reaction>
</comment>
<name>A0A517SZL1_9BACT</name>
<feature type="chain" id="PRO_5022184035" description="Peptidyl-prolyl cis-trans isomerase" evidence="6">
    <location>
        <begin position="22"/>
        <end position="159"/>
    </location>
</feature>
<dbReference type="Proteomes" id="UP000315003">
    <property type="component" value="Chromosome"/>
</dbReference>
<dbReference type="OrthoDB" id="280278at2"/>
<evidence type="ECO:0000313" key="9">
    <source>
        <dbReference type="Proteomes" id="UP000315003"/>
    </source>
</evidence>
<evidence type="ECO:0000256" key="5">
    <source>
        <dbReference type="RuleBase" id="RU003915"/>
    </source>
</evidence>
<sequence length="159" mass="17162" precursor="true">MNLGLNASRRHLLSLSCLATALLYCTGCSQLMPGPPAPAADADPEFTTTDSGLKYRILRQSDGVKPKPGQHVKVDYEGRLDDGTLFDSSYQKGTSAIFSLDDVVAGWTEGLRYVGEGGMIELEIPSELGYGAAGKPPTIPRDATLHFTVELIRVFPHPR</sequence>
<dbReference type="AlphaFoldDB" id="A0A517SZL1"/>
<keyword evidence="2 4" id="KW-0697">Rotamase</keyword>
<evidence type="ECO:0000256" key="2">
    <source>
        <dbReference type="ARBA" id="ARBA00023110"/>
    </source>
</evidence>
<dbReference type="Gene3D" id="3.10.50.40">
    <property type="match status" value="1"/>
</dbReference>